<name>K1QVH9_MAGGI</name>
<keyword evidence="2" id="KW-0472">Membrane</keyword>
<dbReference type="InParanoid" id="K1QVH9"/>
<feature type="transmembrane region" description="Helical" evidence="2">
    <location>
        <begin position="248"/>
        <end position="271"/>
    </location>
</feature>
<dbReference type="EMBL" id="JH817068">
    <property type="protein sequence ID" value="EKC35259.1"/>
    <property type="molecule type" value="Genomic_DNA"/>
</dbReference>
<feature type="compositionally biased region" description="Gly residues" evidence="1">
    <location>
        <begin position="10"/>
        <end position="28"/>
    </location>
</feature>
<feature type="region of interest" description="Disordered" evidence="1">
    <location>
        <begin position="1"/>
        <end position="58"/>
    </location>
</feature>
<dbReference type="HOGENOM" id="CLU_980898_0_0_1"/>
<accession>K1QVH9</accession>
<sequence>MAGGEMMPMGNGGQMGQGMGVGGMGAGGEAAMPAPPQPAEPAQPAEVEGGEFEGGAAGGGANAGSKMMIMVGGANGGGTPVSSGGAGAGDMMVMTPGMGSGMGGNMGMNGMGGIPMSPINMGMMMAAASMMNGMNSGMKGSMMAGPNMMMPPMMMGGPQIMIPSPKMVPMQMMPAMNNMPNAMGSMMTPGMNVADDKAFIMSAFAVLSAITSAMFGSLLIMFIIIATISGMLTLDASCAILFEPGEAIILFLFGIMAFAETITGLALFLLASRMVGSLIKRFWF</sequence>
<evidence type="ECO:0000256" key="2">
    <source>
        <dbReference type="SAM" id="Phobius"/>
    </source>
</evidence>
<proteinExistence type="predicted"/>
<organism evidence="3">
    <name type="scientific">Magallana gigas</name>
    <name type="common">Pacific oyster</name>
    <name type="synonym">Crassostrea gigas</name>
    <dbReference type="NCBI Taxonomy" id="29159"/>
    <lineage>
        <taxon>Eukaryota</taxon>
        <taxon>Metazoa</taxon>
        <taxon>Spiralia</taxon>
        <taxon>Lophotrochozoa</taxon>
        <taxon>Mollusca</taxon>
        <taxon>Bivalvia</taxon>
        <taxon>Autobranchia</taxon>
        <taxon>Pteriomorphia</taxon>
        <taxon>Ostreida</taxon>
        <taxon>Ostreoidea</taxon>
        <taxon>Ostreidae</taxon>
        <taxon>Magallana</taxon>
    </lineage>
</organism>
<protein>
    <submittedName>
        <fullName evidence="3">Uncharacterized protein</fullName>
    </submittedName>
</protein>
<dbReference type="AlphaFoldDB" id="K1QVH9"/>
<reference evidence="3" key="1">
    <citation type="journal article" date="2012" name="Nature">
        <title>The oyster genome reveals stress adaptation and complexity of shell formation.</title>
        <authorList>
            <person name="Zhang G."/>
            <person name="Fang X."/>
            <person name="Guo X."/>
            <person name="Li L."/>
            <person name="Luo R."/>
            <person name="Xu F."/>
            <person name="Yang P."/>
            <person name="Zhang L."/>
            <person name="Wang X."/>
            <person name="Qi H."/>
            <person name="Xiong Z."/>
            <person name="Que H."/>
            <person name="Xie Y."/>
            <person name="Holland P.W."/>
            <person name="Paps J."/>
            <person name="Zhu Y."/>
            <person name="Wu F."/>
            <person name="Chen Y."/>
            <person name="Wang J."/>
            <person name="Peng C."/>
            <person name="Meng J."/>
            <person name="Yang L."/>
            <person name="Liu J."/>
            <person name="Wen B."/>
            <person name="Zhang N."/>
            <person name="Huang Z."/>
            <person name="Zhu Q."/>
            <person name="Feng Y."/>
            <person name="Mount A."/>
            <person name="Hedgecock D."/>
            <person name="Xu Z."/>
            <person name="Liu Y."/>
            <person name="Domazet-Loso T."/>
            <person name="Du Y."/>
            <person name="Sun X."/>
            <person name="Zhang S."/>
            <person name="Liu B."/>
            <person name="Cheng P."/>
            <person name="Jiang X."/>
            <person name="Li J."/>
            <person name="Fan D."/>
            <person name="Wang W."/>
            <person name="Fu W."/>
            <person name="Wang T."/>
            <person name="Wang B."/>
            <person name="Zhang J."/>
            <person name="Peng Z."/>
            <person name="Li Y."/>
            <person name="Li N."/>
            <person name="Wang J."/>
            <person name="Chen M."/>
            <person name="He Y."/>
            <person name="Tan F."/>
            <person name="Song X."/>
            <person name="Zheng Q."/>
            <person name="Huang R."/>
            <person name="Yang H."/>
            <person name="Du X."/>
            <person name="Chen L."/>
            <person name="Yang M."/>
            <person name="Gaffney P.M."/>
            <person name="Wang S."/>
            <person name="Luo L."/>
            <person name="She Z."/>
            <person name="Ming Y."/>
            <person name="Huang W."/>
            <person name="Zhang S."/>
            <person name="Huang B."/>
            <person name="Zhang Y."/>
            <person name="Qu T."/>
            <person name="Ni P."/>
            <person name="Miao G."/>
            <person name="Wang J."/>
            <person name="Wang Q."/>
            <person name="Steinberg C.E."/>
            <person name="Wang H."/>
            <person name="Li N."/>
            <person name="Qian L."/>
            <person name="Zhang G."/>
            <person name="Li Y."/>
            <person name="Yang H."/>
            <person name="Liu X."/>
            <person name="Wang J."/>
            <person name="Yin Y."/>
            <person name="Wang J."/>
        </authorList>
    </citation>
    <scope>NUCLEOTIDE SEQUENCE [LARGE SCALE GENOMIC DNA]</scope>
    <source>
        <strain evidence="3">05x7-T-G4-1.051#20</strain>
    </source>
</reference>
<feature type="transmembrane region" description="Helical" evidence="2">
    <location>
        <begin position="199"/>
        <end position="228"/>
    </location>
</feature>
<keyword evidence="2" id="KW-1133">Transmembrane helix</keyword>
<gene>
    <name evidence="3" type="ORF">CGI_10016088</name>
</gene>
<evidence type="ECO:0000256" key="1">
    <source>
        <dbReference type="SAM" id="MobiDB-lite"/>
    </source>
</evidence>
<keyword evidence="2" id="KW-0812">Transmembrane</keyword>
<evidence type="ECO:0000313" key="3">
    <source>
        <dbReference type="EMBL" id="EKC35259.1"/>
    </source>
</evidence>